<organism evidence="3 4">
    <name type="scientific">Vanrija albida</name>
    <dbReference type="NCBI Taxonomy" id="181172"/>
    <lineage>
        <taxon>Eukaryota</taxon>
        <taxon>Fungi</taxon>
        <taxon>Dikarya</taxon>
        <taxon>Basidiomycota</taxon>
        <taxon>Agaricomycotina</taxon>
        <taxon>Tremellomycetes</taxon>
        <taxon>Trichosporonales</taxon>
        <taxon>Trichosporonaceae</taxon>
        <taxon>Vanrija</taxon>
    </lineage>
</organism>
<dbReference type="EMBL" id="JBBXJM010000004">
    <property type="protein sequence ID" value="KAL1408411.1"/>
    <property type="molecule type" value="Genomic_DNA"/>
</dbReference>
<sequence length="93" mass="10779">MDDSLLWFSVASFFLCAAAVLYCFLSTCLGLQIRRSDFWEALSTPQRTRPSGSRQYQRYDLHDMGRMSWGHVPEDTPESIEMLTSNNSSRQFM</sequence>
<gene>
    <name evidence="3" type="ORF">Q8F55_005223</name>
</gene>
<evidence type="ECO:0000256" key="2">
    <source>
        <dbReference type="SAM" id="Phobius"/>
    </source>
</evidence>
<keyword evidence="4" id="KW-1185">Reference proteome</keyword>
<feature type="transmembrane region" description="Helical" evidence="2">
    <location>
        <begin position="6"/>
        <end position="25"/>
    </location>
</feature>
<name>A0ABR3Q162_9TREE</name>
<keyword evidence="2" id="KW-1133">Transmembrane helix</keyword>
<feature type="region of interest" description="Disordered" evidence="1">
    <location>
        <begin position="69"/>
        <end position="93"/>
    </location>
</feature>
<proteinExistence type="predicted"/>
<dbReference type="GeneID" id="95986266"/>
<reference evidence="3 4" key="1">
    <citation type="submission" date="2023-08" db="EMBL/GenBank/DDBJ databases">
        <title>Annotated Genome Sequence of Vanrija albida AlHP1.</title>
        <authorList>
            <person name="Herzog R."/>
        </authorList>
    </citation>
    <scope>NUCLEOTIDE SEQUENCE [LARGE SCALE GENOMIC DNA]</scope>
    <source>
        <strain evidence="3 4">AlHP1</strain>
    </source>
</reference>
<accession>A0ABR3Q162</accession>
<dbReference type="RefSeq" id="XP_069208355.1">
    <property type="nucleotide sequence ID" value="XM_069353713.1"/>
</dbReference>
<evidence type="ECO:0000313" key="3">
    <source>
        <dbReference type="EMBL" id="KAL1408411.1"/>
    </source>
</evidence>
<feature type="compositionally biased region" description="Polar residues" evidence="1">
    <location>
        <begin position="82"/>
        <end position="93"/>
    </location>
</feature>
<keyword evidence="2" id="KW-0472">Membrane</keyword>
<evidence type="ECO:0000313" key="4">
    <source>
        <dbReference type="Proteomes" id="UP001565368"/>
    </source>
</evidence>
<comment type="caution">
    <text evidence="3">The sequence shown here is derived from an EMBL/GenBank/DDBJ whole genome shotgun (WGS) entry which is preliminary data.</text>
</comment>
<keyword evidence="2" id="KW-0812">Transmembrane</keyword>
<evidence type="ECO:0000256" key="1">
    <source>
        <dbReference type="SAM" id="MobiDB-lite"/>
    </source>
</evidence>
<protein>
    <submittedName>
        <fullName evidence="3">Uncharacterized protein</fullName>
    </submittedName>
</protein>
<dbReference type="Proteomes" id="UP001565368">
    <property type="component" value="Unassembled WGS sequence"/>
</dbReference>